<feature type="region of interest" description="Disordered" evidence="1">
    <location>
        <begin position="1"/>
        <end position="63"/>
    </location>
</feature>
<keyword evidence="2" id="KW-0472">Membrane</keyword>
<gene>
    <name evidence="3" type="ORF">APAL1065_LOCUS24451</name>
</gene>
<feature type="region of interest" description="Disordered" evidence="1">
    <location>
        <begin position="112"/>
        <end position="173"/>
    </location>
</feature>
<sequence>MTTQVYNSQAYGQSSQFPPASIAFGASAPDGQDDITVGSSFQPPVTPAAASYQQPATPNAYGTPTYSVAPSYGYGGPTTPGSFQAAPAPVLNQDGEVTVVAQQSVYAQQPPSVYASAPPSMQKTTTSTAITPTSSATPESRALVPAQRRNSAPSGGTTALVRAPPTQLKGPHKTYPAEVEKMKIRRKRRTAAAGVAGGIVGLVALGPLGAVVGGAGGAAATRAIGKRNERKKREKIAAQKIAEAEKNAPEVLVHSGSML</sequence>
<feature type="compositionally biased region" description="Polar residues" evidence="1">
    <location>
        <begin position="1"/>
        <end position="18"/>
    </location>
</feature>
<evidence type="ECO:0000256" key="1">
    <source>
        <dbReference type="SAM" id="MobiDB-lite"/>
    </source>
</evidence>
<keyword evidence="2" id="KW-0812">Transmembrane</keyword>
<dbReference type="EMBL" id="HBHT01036397">
    <property type="protein sequence ID" value="CAD9989582.1"/>
    <property type="molecule type" value="Transcribed_RNA"/>
</dbReference>
<keyword evidence="2" id="KW-1133">Transmembrane helix</keyword>
<name>A0A7S2YQN6_9STRA</name>
<accession>A0A7S2YQN6</accession>
<feature type="transmembrane region" description="Helical" evidence="2">
    <location>
        <begin position="191"/>
        <end position="212"/>
    </location>
</feature>
<feature type="compositionally biased region" description="Polar residues" evidence="1">
    <location>
        <begin position="148"/>
        <end position="157"/>
    </location>
</feature>
<evidence type="ECO:0000313" key="3">
    <source>
        <dbReference type="EMBL" id="CAD9989582.1"/>
    </source>
</evidence>
<organism evidence="3">
    <name type="scientific">Entomoneis paludosa</name>
    <dbReference type="NCBI Taxonomy" id="265537"/>
    <lineage>
        <taxon>Eukaryota</taxon>
        <taxon>Sar</taxon>
        <taxon>Stramenopiles</taxon>
        <taxon>Ochrophyta</taxon>
        <taxon>Bacillariophyta</taxon>
        <taxon>Bacillariophyceae</taxon>
        <taxon>Bacillariophycidae</taxon>
        <taxon>Entomoneidaceae</taxon>
        <taxon>Entomoneis</taxon>
    </lineage>
</organism>
<feature type="compositionally biased region" description="Low complexity" evidence="1">
    <location>
        <begin position="124"/>
        <end position="138"/>
    </location>
</feature>
<dbReference type="AlphaFoldDB" id="A0A7S2YQN6"/>
<reference evidence="3" key="1">
    <citation type="submission" date="2021-01" db="EMBL/GenBank/DDBJ databases">
        <authorList>
            <person name="Corre E."/>
            <person name="Pelletier E."/>
            <person name="Niang G."/>
            <person name="Scheremetjew M."/>
            <person name="Finn R."/>
            <person name="Kale V."/>
            <person name="Holt S."/>
            <person name="Cochrane G."/>
            <person name="Meng A."/>
            <person name="Brown T."/>
            <person name="Cohen L."/>
        </authorList>
    </citation>
    <scope>NUCLEOTIDE SEQUENCE</scope>
    <source>
        <strain evidence="3">CCMP125</strain>
    </source>
</reference>
<proteinExistence type="predicted"/>
<protein>
    <submittedName>
        <fullName evidence="3">Uncharacterized protein</fullName>
    </submittedName>
</protein>
<evidence type="ECO:0000256" key="2">
    <source>
        <dbReference type="SAM" id="Phobius"/>
    </source>
</evidence>
<feature type="compositionally biased region" description="Polar residues" evidence="1">
    <location>
        <begin position="51"/>
        <end position="63"/>
    </location>
</feature>